<dbReference type="RefSeq" id="XP_004349101.2">
    <property type="nucleotide sequence ID" value="XM_004349051.2"/>
</dbReference>
<dbReference type="GO" id="GO:0070476">
    <property type="term" value="P:rRNA (guanine-N7)-methylation"/>
    <property type="evidence" value="ECO:0007669"/>
    <property type="project" value="TreeGrafter"/>
</dbReference>
<dbReference type="CDD" id="cd21089">
    <property type="entry name" value="Trm112-like"/>
    <property type="match status" value="1"/>
</dbReference>
<dbReference type="InterPro" id="IPR005651">
    <property type="entry name" value="Trm112-like"/>
</dbReference>
<dbReference type="Proteomes" id="UP000008743">
    <property type="component" value="Unassembled WGS sequence"/>
</dbReference>
<dbReference type="PANTHER" id="PTHR12773">
    <property type="entry name" value="UPF0315 PROTEIN-RELATED"/>
    <property type="match status" value="1"/>
</dbReference>
<gene>
    <name evidence="2" type="ORF">CAOG_002351</name>
</gene>
<dbReference type="STRING" id="595528.A0A0D2VM36"/>
<protein>
    <submittedName>
        <fullName evidence="2">Uncharacterized protein</fullName>
    </submittedName>
</protein>
<dbReference type="EMBL" id="KE346362">
    <property type="protein sequence ID" value="KJE91177.1"/>
    <property type="molecule type" value="Genomic_DNA"/>
</dbReference>
<dbReference type="GO" id="GO:0046982">
    <property type="term" value="F:protein heterodimerization activity"/>
    <property type="evidence" value="ECO:0007669"/>
    <property type="project" value="InterPro"/>
</dbReference>
<dbReference type="FunCoup" id="A0A0D2VM36">
    <property type="interactions" value="424"/>
</dbReference>
<dbReference type="InParanoid" id="A0A0D2VM36"/>
<dbReference type="GO" id="GO:0030488">
    <property type="term" value="P:tRNA methylation"/>
    <property type="evidence" value="ECO:0007669"/>
    <property type="project" value="TreeGrafter"/>
</dbReference>
<dbReference type="AlphaFoldDB" id="A0A0D2VM36"/>
<comment type="similarity">
    <text evidence="1">Belongs to the TRM112 family.</text>
</comment>
<evidence type="ECO:0000313" key="2">
    <source>
        <dbReference type="EMBL" id="KJE91177.1"/>
    </source>
</evidence>
<organism evidence="2 3">
    <name type="scientific">Capsaspora owczarzaki (strain ATCC 30864)</name>
    <dbReference type="NCBI Taxonomy" id="595528"/>
    <lineage>
        <taxon>Eukaryota</taxon>
        <taxon>Filasterea</taxon>
        <taxon>Capsaspora</taxon>
    </lineage>
</organism>
<keyword evidence="3" id="KW-1185">Reference proteome</keyword>
<proteinExistence type="inferred from homology"/>
<dbReference type="Pfam" id="PF03966">
    <property type="entry name" value="Trm112p"/>
    <property type="match status" value="1"/>
</dbReference>
<sequence length="123" mass="13855">MRLLTHNLLQCHVKGCSTNNYPLRVEATNVVHKEADFNPEFITHMLQKIEWNALRTTASALGVAELPEILPLSMEGQEELLKQIHLVLMETHIMDGKLVCPGCSHEYLVTHGVGNMLLIEDEV</sequence>
<dbReference type="OrthoDB" id="2187549at2759"/>
<dbReference type="InterPro" id="IPR039127">
    <property type="entry name" value="Trm112"/>
</dbReference>
<accession>A0A0D2VM36</accession>
<dbReference type="PhylomeDB" id="A0A0D2VM36"/>
<dbReference type="eggNOG" id="KOG1088">
    <property type="taxonomic scope" value="Eukaryota"/>
</dbReference>
<name>A0A0D2VM36_CAPO3</name>
<dbReference type="PANTHER" id="PTHR12773:SF0">
    <property type="entry name" value="MULTIFUNCTIONAL METHYLTRANSFERASE SUBUNIT TRM112-LIKE PROTEIN"/>
    <property type="match status" value="1"/>
</dbReference>
<evidence type="ECO:0000313" key="3">
    <source>
        <dbReference type="Proteomes" id="UP000008743"/>
    </source>
</evidence>
<evidence type="ECO:0000256" key="1">
    <source>
        <dbReference type="ARBA" id="ARBA00007980"/>
    </source>
</evidence>
<dbReference type="Gene3D" id="2.20.25.10">
    <property type="match status" value="1"/>
</dbReference>
<reference evidence="3" key="1">
    <citation type="submission" date="2011-02" db="EMBL/GenBank/DDBJ databases">
        <title>The Genome Sequence of Capsaspora owczarzaki ATCC 30864.</title>
        <authorList>
            <person name="Russ C."/>
            <person name="Cuomo C."/>
            <person name="Burger G."/>
            <person name="Gray M.W."/>
            <person name="Holland P.W.H."/>
            <person name="King N."/>
            <person name="Lang F.B.F."/>
            <person name="Roger A.J."/>
            <person name="Ruiz-Trillo I."/>
            <person name="Young S.K."/>
            <person name="Zeng Q."/>
            <person name="Gargeya S."/>
            <person name="Alvarado L."/>
            <person name="Berlin A."/>
            <person name="Chapman S.B."/>
            <person name="Chen Z."/>
            <person name="Freedman E."/>
            <person name="Gellesch M."/>
            <person name="Goldberg J."/>
            <person name="Griggs A."/>
            <person name="Gujja S."/>
            <person name="Heilman E."/>
            <person name="Heiman D."/>
            <person name="Howarth C."/>
            <person name="Mehta T."/>
            <person name="Neiman D."/>
            <person name="Pearson M."/>
            <person name="Roberts A."/>
            <person name="Saif S."/>
            <person name="Shea T."/>
            <person name="Shenoy N."/>
            <person name="Sisk P."/>
            <person name="Stolte C."/>
            <person name="Sykes S."/>
            <person name="White J."/>
            <person name="Yandava C."/>
            <person name="Haas B."/>
            <person name="Nusbaum C."/>
            <person name="Birren B."/>
        </authorList>
    </citation>
    <scope>NUCLEOTIDE SEQUENCE</scope>
    <source>
        <strain evidence="3">ATCC 30864</strain>
    </source>
</reference>